<name>A0AAV4UFG4_9ARAC</name>
<accession>A0AAV4UFG4</accession>
<evidence type="ECO:0000313" key="2">
    <source>
        <dbReference type="Proteomes" id="UP001054837"/>
    </source>
</evidence>
<reference evidence="1 2" key="1">
    <citation type="submission" date="2021-06" db="EMBL/GenBank/DDBJ databases">
        <title>Caerostris darwini draft genome.</title>
        <authorList>
            <person name="Kono N."/>
            <person name="Arakawa K."/>
        </authorList>
    </citation>
    <scope>NUCLEOTIDE SEQUENCE [LARGE SCALE GENOMIC DNA]</scope>
</reference>
<dbReference type="AlphaFoldDB" id="A0AAV4UFG4"/>
<dbReference type="EMBL" id="BPLQ01011204">
    <property type="protein sequence ID" value="GIY56531.1"/>
    <property type="molecule type" value="Genomic_DNA"/>
</dbReference>
<evidence type="ECO:0000313" key="1">
    <source>
        <dbReference type="EMBL" id="GIY56531.1"/>
    </source>
</evidence>
<protein>
    <submittedName>
        <fullName evidence="1">Uncharacterized protein</fullName>
    </submittedName>
</protein>
<comment type="caution">
    <text evidence="1">The sequence shown here is derived from an EMBL/GenBank/DDBJ whole genome shotgun (WGS) entry which is preliminary data.</text>
</comment>
<dbReference type="Proteomes" id="UP001054837">
    <property type="component" value="Unassembled WGS sequence"/>
</dbReference>
<organism evidence="1 2">
    <name type="scientific">Caerostris darwini</name>
    <dbReference type="NCBI Taxonomy" id="1538125"/>
    <lineage>
        <taxon>Eukaryota</taxon>
        <taxon>Metazoa</taxon>
        <taxon>Ecdysozoa</taxon>
        <taxon>Arthropoda</taxon>
        <taxon>Chelicerata</taxon>
        <taxon>Arachnida</taxon>
        <taxon>Araneae</taxon>
        <taxon>Araneomorphae</taxon>
        <taxon>Entelegynae</taxon>
        <taxon>Araneoidea</taxon>
        <taxon>Araneidae</taxon>
        <taxon>Caerostris</taxon>
    </lineage>
</organism>
<proteinExistence type="predicted"/>
<sequence>MAQSGKKAIDLNEQPSKVSILKDPKTASTSVVIDNQKVQLITFRINCSLTNFLHSIIKLSRIPHKVNFYHKQASLILEYSDELQIKKDAGIYCINNKRLKIKTLNNNPTIRNILF</sequence>
<gene>
    <name evidence="1" type="ORF">CDAR_220291</name>
</gene>
<keyword evidence="2" id="KW-1185">Reference proteome</keyword>